<evidence type="ECO:0000256" key="10">
    <source>
        <dbReference type="RuleBase" id="RU364125"/>
    </source>
</evidence>
<dbReference type="PATRIC" id="fig|28229.4.peg.2293"/>
<comment type="subcellular location">
    <subcellularLocation>
        <location evidence="10">Cell inner membrane</location>
    </subcellularLocation>
    <subcellularLocation>
        <location evidence="2">Cell membrane</location>
        <topology evidence="2">Single-pass membrane protein</topology>
    </subcellularLocation>
</comment>
<keyword evidence="9 10" id="KW-0472">Membrane</keyword>
<dbReference type="GO" id="GO:0006935">
    <property type="term" value="P:chemotaxis"/>
    <property type="evidence" value="ECO:0007669"/>
    <property type="project" value="UniProtKB-KW"/>
</dbReference>
<dbReference type="OrthoDB" id="5829285at2"/>
<gene>
    <name evidence="11" type="ORF">ND2E_3243</name>
</gene>
<evidence type="ECO:0000256" key="3">
    <source>
        <dbReference type="ARBA" id="ARBA00008281"/>
    </source>
</evidence>
<name>A0A099KP02_COLPS</name>
<dbReference type="InterPro" id="IPR005503">
    <property type="entry name" value="FliL"/>
</dbReference>
<dbReference type="Proteomes" id="UP000029843">
    <property type="component" value="Unassembled WGS sequence"/>
</dbReference>
<dbReference type="NCBIfam" id="NF004285">
    <property type="entry name" value="PRK05696.1"/>
    <property type="match status" value="1"/>
</dbReference>
<keyword evidence="5 10" id="KW-0145">Chemotaxis</keyword>
<dbReference type="PANTHER" id="PTHR35091">
    <property type="entry name" value="FLAGELLAR PROTEIN FLIL"/>
    <property type="match status" value="1"/>
</dbReference>
<comment type="function">
    <text evidence="1 10">Controls the rotational direction of flagella during chemotaxis.</text>
</comment>
<dbReference type="Pfam" id="PF03748">
    <property type="entry name" value="FliL"/>
    <property type="match status" value="1"/>
</dbReference>
<dbReference type="EMBL" id="JQED01000029">
    <property type="protein sequence ID" value="KGJ91378.1"/>
    <property type="molecule type" value="Genomic_DNA"/>
</dbReference>
<dbReference type="PANTHER" id="PTHR35091:SF2">
    <property type="entry name" value="FLAGELLAR PROTEIN FLIL"/>
    <property type="match status" value="1"/>
</dbReference>
<protein>
    <recommendedName>
        <fullName evidence="10">Flagellar protein FliL</fullName>
    </recommendedName>
</protein>
<evidence type="ECO:0000313" key="12">
    <source>
        <dbReference type="Proteomes" id="UP000029843"/>
    </source>
</evidence>
<evidence type="ECO:0000256" key="8">
    <source>
        <dbReference type="ARBA" id="ARBA00022989"/>
    </source>
</evidence>
<reference evidence="11 12" key="1">
    <citation type="submission" date="2014-08" db="EMBL/GenBank/DDBJ databases">
        <title>Genomic and Phenotypic Diversity of Colwellia psychrerythraea strains from Disparate Marine Basins.</title>
        <authorList>
            <person name="Techtmann S.M."/>
            <person name="Stelling S.C."/>
            <person name="Utturkar S.M."/>
            <person name="Alshibli N."/>
            <person name="Harris A."/>
            <person name="Brown S.D."/>
            <person name="Hazen T.C."/>
        </authorList>
    </citation>
    <scope>NUCLEOTIDE SEQUENCE [LARGE SCALE GENOMIC DNA]</scope>
    <source>
        <strain evidence="11 12">ND2E</strain>
    </source>
</reference>
<dbReference type="GO" id="GO:0005886">
    <property type="term" value="C:plasma membrane"/>
    <property type="evidence" value="ECO:0007669"/>
    <property type="project" value="UniProtKB-SubCell"/>
</dbReference>
<evidence type="ECO:0000256" key="7">
    <source>
        <dbReference type="ARBA" id="ARBA00022779"/>
    </source>
</evidence>
<evidence type="ECO:0000256" key="5">
    <source>
        <dbReference type="ARBA" id="ARBA00022500"/>
    </source>
</evidence>
<dbReference type="GO" id="GO:0009425">
    <property type="term" value="C:bacterial-type flagellum basal body"/>
    <property type="evidence" value="ECO:0007669"/>
    <property type="project" value="InterPro"/>
</dbReference>
<evidence type="ECO:0000256" key="2">
    <source>
        <dbReference type="ARBA" id="ARBA00004162"/>
    </source>
</evidence>
<accession>A0A099KP02</accession>
<comment type="caution">
    <text evidence="11">The sequence shown here is derived from an EMBL/GenBank/DDBJ whole genome shotgun (WGS) entry which is preliminary data.</text>
</comment>
<proteinExistence type="inferred from homology"/>
<keyword evidence="11" id="KW-0969">Cilium</keyword>
<evidence type="ECO:0000256" key="4">
    <source>
        <dbReference type="ARBA" id="ARBA00022475"/>
    </source>
</evidence>
<keyword evidence="7 10" id="KW-0283">Flagellar rotation</keyword>
<feature type="transmembrane region" description="Helical" evidence="10">
    <location>
        <begin position="24"/>
        <end position="45"/>
    </location>
</feature>
<sequence>MADDKDTGKEGELELDNSGKKKKMMIIIIAVVILLGGGAGAYFFLMGGGDDSASQAELDAALDSNSGEVAKVDSGAQLGSALYVPMPRPFRFNVPGAARDRFVEIRAQLLVRGGDNEENAKMHIPLIESTLLGVFSQANADDLATSAGKVALKQQSLAAVQKIMTDVEGDKTVEKVLFTGFVMQ</sequence>
<evidence type="ECO:0000313" key="11">
    <source>
        <dbReference type="EMBL" id="KGJ91378.1"/>
    </source>
</evidence>
<comment type="similarity">
    <text evidence="3 10">Belongs to the FliL family.</text>
</comment>
<dbReference type="AlphaFoldDB" id="A0A099KP02"/>
<dbReference type="RefSeq" id="WP_033094005.1">
    <property type="nucleotide sequence ID" value="NZ_JQED01000029.1"/>
</dbReference>
<keyword evidence="6 10" id="KW-0812">Transmembrane</keyword>
<evidence type="ECO:0000256" key="1">
    <source>
        <dbReference type="ARBA" id="ARBA00002254"/>
    </source>
</evidence>
<organism evidence="11 12">
    <name type="scientific">Colwellia psychrerythraea</name>
    <name type="common">Vibrio psychroerythus</name>
    <dbReference type="NCBI Taxonomy" id="28229"/>
    <lineage>
        <taxon>Bacteria</taxon>
        <taxon>Pseudomonadati</taxon>
        <taxon>Pseudomonadota</taxon>
        <taxon>Gammaproteobacteria</taxon>
        <taxon>Alteromonadales</taxon>
        <taxon>Colwelliaceae</taxon>
        <taxon>Colwellia</taxon>
    </lineage>
</organism>
<keyword evidence="11" id="KW-0282">Flagellum</keyword>
<keyword evidence="11" id="KW-0966">Cell projection</keyword>
<dbReference type="GO" id="GO:0071978">
    <property type="term" value="P:bacterial-type flagellum-dependent swarming motility"/>
    <property type="evidence" value="ECO:0007669"/>
    <property type="project" value="TreeGrafter"/>
</dbReference>
<keyword evidence="4" id="KW-1003">Cell membrane</keyword>
<evidence type="ECO:0000256" key="6">
    <source>
        <dbReference type="ARBA" id="ARBA00022692"/>
    </source>
</evidence>
<evidence type="ECO:0000256" key="9">
    <source>
        <dbReference type="ARBA" id="ARBA00023136"/>
    </source>
</evidence>
<keyword evidence="10" id="KW-0997">Cell inner membrane</keyword>
<keyword evidence="8 10" id="KW-1133">Transmembrane helix</keyword>